<reference evidence="1 2" key="1">
    <citation type="submission" date="2019-01" db="EMBL/GenBank/DDBJ databases">
        <authorList>
            <person name="Chen W.-M."/>
        </authorList>
    </citation>
    <scope>NUCLEOTIDE SEQUENCE [LARGE SCALE GENOMIC DNA]</scope>
    <source>
        <strain evidence="1 2">CCP-6</strain>
    </source>
</reference>
<proteinExistence type="predicted"/>
<protein>
    <recommendedName>
        <fullName evidence="3">Phage major capsid protein</fullName>
    </recommendedName>
</protein>
<dbReference type="EMBL" id="SACL01000004">
    <property type="protein sequence ID" value="RVT96237.1"/>
    <property type="molecule type" value="Genomic_DNA"/>
</dbReference>
<evidence type="ECO:0000313" key="2">
    <source>
        <dbReference type="Proteomes" id="UP000282957"/>
    </source>
</evidence>
<dbReference type="AlphaFoldDB" id="A0A437MF25"/>
<dbReference type="RefSeq" id="WP_127788170.1">
    <property type="nucleotide sequence ID" value="NZ_SACL01000004.1"/>
</dbReference>
<organism evidence="1 2">
    <name type="scientific">Rhodovarius crocodyli</name>
    <dbReference type="NCBI Taxonomy" id="1979269"/>
    <lineage>
        <taxon>Bacteria</taxon>
        <taxon>Pseudomonadati</taxon>
        <taxon>Pseudomonadota</taxon>
        <taxon>Alphaproteobacteria</taxon>
        <taxon>Acetobacterales</taxon>
        <taxon>Roseomonadaceae</taxon>
        <taxon>Rhodovarius</taxon>
    </lineage>
</organism>
<comment type="caution">
    <text evidence="1">The sequence shown here is derived from an EMBL/GenBank/DDBJ whole genome shotgun (WGS) entry which is preliminary data.</text>
</comment>
<gene>
    <name evidence="1" type="ORF">EOD42_14080</name>
</gene>
<dbReference type="OrthoDB" id="3078543at2"/>
<keyword evidence="2" id="KW-1185">Reference proteome</keyword>
<evidence type="ECO:0000313" key="1">
    <source>
        <dbReference type="EMBL" id="RVT96237.1"/>
    </source>
</evidence>
<dbReference type="Proteomes" id="UP000282957">
    <property type="component" value="Unassembled WGS sequence"/>
</dbReference>
<evidence type="ECO:0008006" key="3">
    <source>
        <dbReference type="Google" id="ProtNLM"/>
    </source>
</evidence>
<sequence length="491" mass="51943">MDALREALSKAATGDNLQKTFVQSGNQLTGLTAFSLEAPAKLFYPKLTPIRNRLPRVGGGTGIQANWRAITGVNTGRASIGVSEGNRGQIQAVSVKEYMASFRTLGIDSYVTAEAQRAANGFDDPEARAVQSNLNALMIGEERVLLGGLGTWGLGQPVGLAIAQTTGGNIANTTVVNVRVCALTLEGYNRAKAGEVVALLTRTTGNGATDTFGGGFSMASAAVNLTASAGSTLVSASCTPVKGAVAYAWFMGANASTMYLMDVTTNSATKLLNFPAGTEPALPADLLTNDRSQNQLVHDGYFGLVAASGSGAYWYTMPNGAGGLGTPLTSDGAGGIKEIDAVLLWYWNTHRMSPTRMLVSGRELNSFRTLGLLGTSSSTQRFTWNSDQRGVLLSAKVRGYTNPFAMGGSEEVAIELHPDVPPGTILFETDSLPYELPGVDQLNRVLCRADYHQIVYPQITRRKDFGVYTDQVLQCYFPPAQAVLTNIGAPT</sequence>
<accession>A0A437MF25</accession>
<name>A0A437MF25_9PROT</name>